<feature type="region of interest" description="Disordered" evidence="1">
    <location>
        <begin position="14"/>
        <end position="53"/>
    </location>
</feature>
<keyword evidence="3" id="KW-1185">Reference proteome</keyword>
<dbReference type="Proteomes" id="UP000266841">
    <property type="component" value="Unassembled WGS sequence"/>
</dbReference>
<reference evidence="2 3" key="1">
    <citation type="journal article" date="2012" name="Genome Biol.">
        <title>Genome and low-iron response of an oceanic diatom adapted to chronic iron limitation.</title>
        <authorList>
            <person name="Lommer M."/>
            <person name="Specht M."/>
            <person name="Roy A.S."/>
            <person name="Kraemer L."/>
            <person name="Andreson R."/>
            <person name="Gutowska M.A."/>
            <person name="Wolf J."/>
            <person name="Bergner S.V."/>
            <person name="Schilhabel M.B."/>
            <person name="Klostermeier U.C."/>
            <person name="Beiko R.G."/>
            <person name="Rosenstiel P."/>
            <person name="Hippler M."/>
            <person name="Laroche J."/>
        </authorList>
    </citation>
    <scope>NUCLEOTIDE SEQUENCE [LARGE SCALE GENOMIC DNA]</scope>
    <source>
        <strain evidence="2 3">CCMP1005</strain>
    </source>
</reference>
<evidence type="ECO:0000313" key="3">
    <source>
        <dbReference type="Proteomes" id="UP000266841"/>
    </source>
</evidence>
<evidence type="ECO:0000256" key="1">
    <source>
        <dbReference type="SAM" id="MobiDB-lite"/>
    </source>
</evidence>
<accession>K0SHZ6</accession>
<sequence length="109" mass="12040">TGCLLEPFGPLLDHWSHQEGPAEPDGRRTCSGRAGWARNIQDDDDDEGTKEATKDELAAGVTCMHRHFLPTYDSIQYTERWKLAETRGSIFPVILGNGQDAVVTVPCNV</sequence>
<dbReference type="EMBL" id="AGNL01020842">
    <property type="protein sequence ID" value="EJK60626.1"/>
    <property type="molecule type" value="Genomic_DNA"/>
</dbReference>
<name>K0SHZ6_THAOC</name>
<gene>
    <name evidence="2" type="ORF">THAOC_18982</name>
</gene>
<organism evidence="2 3">
    <name type="scientific">Thalassiosira oceanica</name>
    <name type="common">Marine diatom</name>
    <dbReference type="NCBI Taxonomy" id="159749"/>
    <lineage>
        <taxon>Eukaryota</taxon>
        <taxon>Sar</taxon>
        <taxon>Stramenopiles</taxon>
        <taxon>Ochrophyta</taxon>
        <taxon>Bacillariophyta</taxon>
        <taxon>Coscinodiscophyceae</taxon>
        <taxon>Thalassiosirophycidae</taxon>
        <taxon>Thalassiosirales</taxon>
        <taxon>Thalassiosiraceae</taxon>
        <taxon>Thalassiosira</taxon>
    </lineage>
</organism>
<comment type="caution">
    <text evidence="2">The sequence shown here is derived from an EMBL/GenBank/DDBJ whole genome shotgun (WGS) entry which is preliminary data.</text>
</comment>
<evidence type="ECO:0000313" key="2">
    <source>
        <dbReference type="EMBL" id="EJK60626.1"/>
    </source>
</evidence>
<protein>
    <submittedName>
        <fullName evidence="2">Uncharacterized protein</fullName>
    </submittedName>
</protein>
<dbReference type="AlphaFoldDB" id="K0SHZ6"/>
<feature type="non-terminal residue" evidence="2">
    <location>
        <position position="1"/>
    </location>
</feature>
<proteinExistence type="predicted"/>